<evidence type="ECO:0000313" key="1">
    <source>
        <dbReference type="EMBL" id="MDN3563117.1"/>
    </source>
</evidence>
<evidence type="ECO:0008006" key="3">
    <source>
        <dbReference type="Google" id="ProtNLM"/>
    </source>
</evidence>
<dbReference type="RefSeq" id="WP_290314850.1">
    <property type="nucleotide sequence ID" value="NZ_JAUFPN010000015.1"/>
</dbReference>
<dbReference type="EMBL" id="JAUFPN010000015">
    <property type="protein sequence ID" value="MDN3563117.1"/>
    <property type="molecule type" value="Genomic_DNA"/>
</dbReference>
<gene>
    <name evidence="1" type="ORF">QWZ14_01835</name>
</gene>
<accession>A0ABT8A057</accession>
<protein>
    <recommendedName>
        <fullName evidence="3">Transposase</fullName>
    </recommendedName>
</protein>
<proteinExistence type="predicted"/>
<name>A0ABT8A057_9PROT</name>
<evidence type="ECO:0000313" key="2">
    <source>
        <dbReference type="Proteomes" id="UP001529369"/>
    </source>
</evidence>
<comment type="caution">
    <text evidence="1">The sequence shown here is derived from an EMBL/GenBank/DDBJ whole genome shotgun (WGS) entry which is preliminary data.</text>
</comment>
<organism evidence="1 2">
    <name type="scientific">Paeniroseomonas aquatica</name>
    <dbReference type="NCBI Taxonomy" id="373043"/>
    <lineage>
        <taxon>Bacteria</taxon>
        <taxon>Pseudomonadati</taxon>
        <taxon>Pseudomonadota</taxon>
        <taxon>Alphaproteobacteria</taxon>
        <taxon>Acetobacterales</taxon>
        <taxon>Acetobacteraceae</taxon>
        <taxon>Paeniroseomonas</taxon>
    </lineage>
</organism>
<sequence>MPTITIDFPESVMASLERLANGAPLGDLCAALVEDGISLALNELPPSEIPSLLYEPHDFGVRRGHLVTASDEPSILKQVGTAQIAAHRGQGSL</sequence>
<keyword evidence="2" id="KW-1185">Reference proteome</keyword>
<reference evidence="2" key="1">
    <citation type="journal article" date="2019" name="Int. J. Syst. Evol. Microbiol.">
        <title>The Global Catalogue of Microorganisms (GCM) 10K type strain sequencing project: providing services to taxonomists for standard genome sequencing and annotation.</title>
        <authorList>
            <consortium name="The Broad Institute Genomics Platform"/>
            <consortium name="The Broad Institute Genome Sequencing Center for Infectious Disease"/>
            <person name="Wu L."/>
            <person name="Ma J."/>
        </authorList>
    </citation>
    <scope>NUCLEOTIDE SEQUENCE [LARGE SCALE GENOMIC DNA]</scope>
    <source>
        <strain evidence="2">CECT 7131</strain>
    </source>
</reference>
<dbReference type="Proteomes" id="UP001529369">
    <property type="component" value="Unassembled WGS sequence"/>
</dbReference>